<proteinExistence type="predicted"/>
<dbReference type="AlphaFoldDB" id="A0A0D2HRP7"/>
<gene>
    <name evidence="1" type="ORF">X474_14660</name>
</gene>
<protein>
    <submittedName>
        <fullName evidence="1">Uncharacterized protein</fullName>
    </submittedName>
</protein>
<reference evidence="1 2" key="1">
    <citation type="submission" date="2013-11" db="EMBL/GenBank/DDBJ databases">
        <title>Metagenomic analysis of a methanogenic consortium involved in long chain n-alkane degradation.</title>
        <authorList>
            <person name="Davidova I.A."/>
            <person name="Callaghan A.V."/>
            <person name="Wawrik B."/>
            <person name="Pruitt S."/>
            <person name="Marks C."/>
            <person name="Duncan K.E."/>
            <person name="Suflita J.M."/>
        </authorList>
    </citation>
    <scope>NUCLEOTIDE SEQUENCE [LARGE SCALE GENOMIC DNA]</scope>
    <source>
        <strain evidence="1 2">SPR</strain>
    </source>
</reference>
<name>A0A0D2HRP7_9BACT</name>
<dbReference type="InParanoid" id="A0A0D2HRP7"/>
<dbReference type="Proteomes" id="UP000032233">
    <property type="component" value="Unassembled WGS sequence"/>
</dbReference>
<dbReference type="EMBL" id="AZAC01000017">
    <property type="protein sequence ID" value="KIX13248.1"/>
    <property type="molecule type" value="Genomic_DNA"/>
</dbReference>
<organism evidence="1 2">
    <name type="scientific">Dethiosulfatarculus sandiegensis</name>
    <dbReference type="NCBI Taxonomy" id="1429043"/>
    <lineage>
        <taxon>Bacteria</taxon>
        <taxon>Pseudomonadati</taxon>
        <taxon>Thermodesulfobacteriota</taxon>
        <taxon>Desulfarculia</taxon>
        <taxon>Desulfarculales</taxon>
        <taxon>Desulfarculaceae</taxon>
        <taxon>Dethiosulfatarculus</taxon>
    </lineage>
</organism>
<evidence type="ECO:0000313" key="2">
    <source>
        <dbReference type="Proteomes" id="UP000032233"/>
    </source>
</evidence>
<sequence length="38" mass="4332">MKMLSLYIQRPEKDGKFFSAKEVLKQAACQPGPGRHKI</sequence>
<comment type="caution">
    <text evidence="1">The sequence shown here is derived from an EMBL/GenBank/DDBJ whole genome shotgun (WGS) entry which is preliminary data.</text>
</comment>
<evidence type="ECO:0000313" key="1">
    <source>
        <dbReference type="EMBL" id="KIX13248.1"/>
    </source>
</evidence>
<keyword evidence="2" id="KW-1185">Reference proteome</keyword>
<accession>A0A0D2HRP7</accession>